<feature type="region of interest" description="Disordered" evidence="5">
    <location>
        <begin position="607"/>
        <end position="656"/>
    </location>
</feature>
<evidence type="ECO:0000256" key="2">
    <source>
        <dbReference type="ARBA" id="ARBA00022574"/>
    </source>
</evidence>
<dbReference type="OMA" id="SATMTWP"/>
<dbReference type="OrthoDB" id="6409262at2759"/>
<evidence type="ECO:0000313" key="6">
    <source>
        <dbReference type="EnsemblMetazoa" id="XP_022653484"/>
    </source>
</evidence>
<dbReference type="AlphaFoldDB" id="A0A7M7JK97"/>
<feature type="compositionally biased region" description="Basic and acidic residues" evidence="5">
    <location>
        <begin position="618"/>
        <end position="644"/>
    </location>
</feature>
<evidence type="ECO:0000313" key="7">
    <source>
        <dbReference type="Proteomes" id="UP000594260"/>
    </source>
</evidence>
<reference evidence="6" key="1">
    <citation type="submission" date="2021-01" db="UniProtKB">
        <authorList>
            <consortium name="EnsemblMetazoa"/>
        </authorList>
    </citation>
    <scope>IDENTIFICATION</scope>
</reference>
<feature type="compositionally biased region" description="Low complexity" evidence="5">
    <location>
        <begin position="444"/>
        <end position="454"/>
    </location>
</feature>
<dbReference type="InParanoid" id="A0A7M7JK97"/>
<dbReference type="InterPro" id="IPR028041">
    <property type="entry name" value="WDCP"/>
</dbReference>
<feature type="compositionally biased region" description="Polar residues" evidence="5">
    <location>
        <begin position="427"/>
        <end position="437"/>
    </location>
</feature>
<keyword evidence="3" id="KW-0677">Repeat</keyword>
<dbReference type="KEGG" id="vde:111247143"/>
<dbReference type="SUPFAM" id="SSF69322">
    <property type="entry name" value="Tricorn protease domain 2"/>
    <property type="match status" value="1"/>
</dbReference>
<proteinExistence type="predicted"/>
<dbReference type="Proteomes" id="UP000594260">
    <property type="component" value="Unplaced"/>
</dbReference>
<dbReference type="PANTHER" id="PTHR14897">
    <property type="entry name" value="WD REPEAT AND COILED-COIL-CONTAINING PROTEIN"/>
    <property type="match status" value="1"/>
</dbReference>
<keyword evidence="4" id="KW-0175">Coiled coil</keyword>
<feature type="region of interest" description="Disordered" evidence="5">
    <location>
        <begin position="465"/>
        <end position="484"/>
    </location>
</feature>
<feature type="region of interest" description="Disordered" evidence="5">
    <location>
        <begin position="427"/>
        <end position="456"/>
    </location>
</feature>
<dbReference type="GO" id="GO:0019900">
    <property type="term" value="F:kinase binding"/>
    <property type="evidence" value="ECO:0007669"/>
    <property type="project" value="TreeGrafter"/>
</dbReference>
<keyword evidence="2" id="KW-0853">WD repeat</keyword>
<evidence type="ECO:0000256" key="4">
    <source>
        <dbReference type="ARBA" id="ARBA00023054"/>
    </source>
</evidence>
<dbReference type="RefSeq" id="XP_022653484.1">
    <property type="nucleotide sequence ID" value="XM_022797749.1"/>
</dbReference>
<organism evidence="6 7">
    <name type="scientific">Varroa destructor</name>
    <name type="common">Honeybee mite</name>
    <dbReference type="NCBI Taxonomy" id="109461"/>
    <lineage>
        <taxon>Eukaryota</taxon>
        <taxon>Metazoa</taxon>
        <taxon>Ecdysozoa</taxon>
        <taxon>Arthropoda</taxon>
        <taxon>Chelicerata</taxon>
        <taxon>Arachnida</taxon>
        <taxon>Acari</taxon>
        <taxon>Parasitiformes</taxon>
        <taxon>Mesostigmata</taxon>
        <taxon>Gamasina</taxon>
        <taxon>Dermanyssoidea</taxon>
        <taxon>Varroidae</taxon>
        <taxon>Varroa</taxon>
    </lineage>
</organism>
<feature type="region of interest" description="Disordered" evidence="5">
    <location>
        <begin position="491"/>
        <end position="539"/>
    </location>
</feature>
<dbReference type="Pfam" id="PF15390">
    <property type="entry name" value="WDCP"/>
    <property type="match status" value="2"/>
</dbReference>
<evidence type="ECO:0000256" key="1">
    <source>
        <dbReference type="ARBA" id="ARBA00015683"/>
    </source>
</evidence>
<dbReference type="PANTHER" id="PTHR14897:SF5">
    <property type="entry name" value="WD REPEAT AND COILED-COIL-CONTAINING PROTEIN"/>
    <property type="match status" value="1"/>
</dbReference>
<accession>A0A7M7JK97</accession>
<dbReference type="GeneID" id="111247143"/>
<keyword evidence="7" id="KW-1185">Reference proteome</keyword>
<evidence type="ECO:0000256" key="3">
    <source>
        <dbReference type="ARBA" id="ARBA00022737"/>
    </source>
</evidence>
<evidence type="ECO:0000256" key="5">
    <source>
        <dbReference type="SAM" id="MobiDB-lite"/>
    </source>
</evidence>
<feature type="compositionally biased region" description="Polar residues" evidence="5">
    <location>
        <begin position="471"/>
        <end position="480"/>
    </location>
</feature>
<dbReference type="EnsemblMetazoa" id="XM_022797749">
    <property type="protein sequence ID" value="XP_022653484"/>
    <property type="gene ID" value="LOC111247143"/>
</dbReference>
<name>A0A7M7JK97_VARDE</name>
<protein>
    <recommendedName>
        <fullName evidence="1">WD repeat and coiled-coil-containing protein</fullName>
    </recommendedName>
</protein>
<sequence length="721" mass="78730">MELSRCRIRRAGSNALKNCFYCTVGLIWADGDCVFITPLQPPKNAVVPHGGHGGHGGHGQVHFCRHQVLGLFRIVHGLCYSSPKKWPPYISVLAERVDDGSLELSIWRMNGTVGGTLSFSKWCVLALPQLPVLQGYLWHPERDVFCLVFKDSARIYVINEESSELQEVKTITPFAGSRFVCGTWSKNGKRLILATESTLVFYNIPCADMEQAEMEVILGLERVCCIESMEGERFVCTVELPMEQVVVRSRSERCLLEQQQQAHSRGGLDAILSIHSDGGIEGGSQLFLLQWNPETDKPEVRSWDELFGILSPDLLAVEPSTGLIVVGSNLSHTLYVYGVADEQLEKLHDINLPREERPKGVTIHNQEALLMIAKGVVPDDRLPLNPLPRPEFIEYEVLLQSIPLSTGSSSAAPSACTLRTLLGQHAKSSVSLDSTISDGGPGVRARAASTASSSHMLNRAHHVDGVLPLGSDSQPSSTMTWPRGLLGDLKTHLQQTSGPPPQRPMSAHANHHHHQGPAAHSSHLGAQSEGHLAASAPQGGKLLDDLNSLLHFHDGVRDSNHVTNDMMDLQSLLSGAGISSDALGAVGDDPDYRKLAGFHEELFKRGSPGHDLGTVGADVRRNMDRGSHTLPREHGRDRENHQRSDPYPGDNGISANNASNFNAISARLVSLEDSLTGLTRTQARELQEIKNELSAIRRLLISVLFHVLPGEARSDAVSKYT</sequence>